<evidence type="ECO:0000313" key="2">
    <source>
        <dbReference type="Proteomes" id="UP000233425"/>
    </source>
</evidence>
<dbReference type="AlphaFoldDB" id="A0A2N0UNB1"/>
<proteinExistence type="predicted"/>
<keyword evidence="2" id="KW-1185">Reference proteome</keyword>
<dbReference type="Proteomes" id="UP000233425">
    <property type="component" value="Unassembled WGS sequence"/>
</dbReference>
<name>A0A2N0UNB1_9FIRM</name>
<comment type="caution">
    <text evidence="1">The sequence shown here is derived from an EMBL/GenBank/DDBJ whole genome shotgun (WGS) entry which is preliminary data.</text>
</comment>
<dbReference type="EMBL" id="NNSR01000062">
    <property type="protein sequence ID" value="PKD28477.1"/>
    <property type="molecule type" value="Genomic_DNA"/>
</dbReference>
<protein>
    <recommendedName>
        <fullName evidence="3">DUF4747 family protein</fullName>
    </recommendedName>
</protein>
<sequence length="307" mass="35822">MNSQEQKKNVPIYFYYLAISKQKDSNDSSVYDIQQIVAAFSALLSYITQKSLNDRKKDITSSEKVVWLDSFEDLKNGNYNVIFKSAKYNHVRNEIDTETMTELGTRKRQKDGDEEKTHLCVRLTKGQHRFLAVHESNHYGISINCIIDYLNTQFENYNEDSDDKYHYELSYEIMPGDDFIASLKDAKTTSALKLTVSKDVIKDDFMQFANRDEIDDEVEIWIKRPKGVKKFPDNLIKAYYDDLQSNNRIKKISVKGTKTSGQFEVDTDLMKMKHYLSVCSEIVTNEVNSVDFFVKAQEFIEEMRNKK</sequence>
<evidence type="ECO:0008006" key="3">
    <source>
        <dbReference type="Google" id="ProtNLM"/>
    </source>
</evidence>
<evidence type="ECO:0000313" key="1">
    <source>
        <dbReference type="EMBL" id="PKD28477.1"/>
    </source>
</evidence>
<organism evidence="1 2">
    <name type="scientific">Ruminococcus bromii</name>
    <dbReference type="NCBI Taxonomy" id="40518"/>
    <lineage>
        <taxon>Bacteria</taxon>
        <taxon>Bacillati</taxon>
        <taxon>Bacillota</taxon>
        <taxon>Clostridia</taxon>
        <taxon>Eubacteriales</taxon>
        <taxon>Oscillospiraceae</taxon>
        <taxon>Ruminococcus</taxon>
    </lineage>
</organism>
<dbReference type="RefSeq" id="WP_101029230.1">
    <property type="nucleotide sequence ID" value="NZ_CABMMZ010000062.1"/>
</dbReference>
<gene>
    <name evidence="1" type="ORF">RBATCC27255_01233</name>
</gene>
<accession>A0A2N0UNB1</accession>
<reference evidence="1" key="1">
    <citation type="journal article" date="2018" name="Environ. Microbiol.">
        <title>Sporulation capability and amylosome conservation among diverse human colonic and rumen isolates of the keystone starch-degrader Ruminococcus bromii.</title>
        <authorList>
            <person name="Mukhopadhya I."/>
            <person name="Morais S."/>
            <person name="Laverde-Gomez J."/>
            <person name="Sheridan P.O."/>
            <person name="Walker A.W."/>
            <person name="Kelly W."/>
            <person name="Klieve A.V."/>
            <person name="Ouwerkerk D."/>
            <person name="Duncan S.H."/>
            <person name="Louis P."/>
            <person name="Koropatkin N."/>
            <person name="Cockburn D."/>
            <person name="Kibler R."/>
            <person name="Cooper P.J."/>
            <person name="Sandoval C."/>
            <person name="Crost E."/>
            <person name="Juge N."/>
            <person name="Bayer E.A."/>
            <person name="Flint H.J."/>
        </authorList>
    </citation>
    <scope>NUCLEOTIDE SEQUENCE [LARGE SCALE GENOMIC DNA]</scope>
    <source>
        <strain evidence="1">ATCC 27255</strain>
    </source>
</reference>